<dbReference type="GO" id="GO:0005525">
    <property type="term" value="F:GTP binding"/>
    <property type="evidence" value="ECO:0007669"/>
    <property type="project" value="UniProtKB-KW"/>
</dbReference>
<evidence type="ECO:0000256" key="4">
    <source>
        <dbReference type="ARBA" id="ARBA00022490"/>
    </source>
</evidence>
<dbReference type="EMBL" id="DTBP01000018">
    <property type="protein sequence ID" value="HGQ74005.1"/>
    <property type="molecule type" value="Genomic_DNA"/>
</dbReference>
<dbReference type="PANTHER" id="PTHR43134:SF1">
    <property type="entry name" value="SIGNAL RECOGNITION PARTICLE RECEPTOR SUBUNIT ALPHA"/>
    <property type="match status" value="1"/>
</dbReference>
<comment type="caution">
    <text evidence="14">The sequence shown here is derived from an EMBL/GenBank/DDBJ whole genome shotgun (WGS) entry which is preliminary data.</text>
</comment>
<evidence type="ECO:0000256" key="5">
    <source>
        <dbReference type="ARBA" id="ARBA00022741"/>
    </source>
</evidence>
<keyword evidence="7" id="KW-0342">GTP-binding</keyword>
<sequence>MFKKLRESFKKLLDTLSLTITSKEKFLSELENYRLELLSNDVAYDAVEDIITKLRNAVEHGLIVNRDDLRNYVKNIIKTYFIINPPFDIFREAFEKKFYKIVFLGINGVGKTTTIAKLAYLYREKGFRPIMVASDTFRAGAQEQLRIHSERIKVPVFTGKYGRDPASVAYDALMYARNRGFNVVLIDTAGRMHTDVDLVNELKKIVKVVEPDRKILVVDALTGNDAVEQAKFFDRYVGVDGVIVTKIDAYEEGGVPISIVYSINKPILMVGVGQGYGDIKVFDVEEYLSNIIS</sequence>
<dbReference type="InterPro" id="IPR000897">
    <property type="entry name" value="SRP54_GTPase_dom"/>
</dbReference>
<evidence type="ECO:0000256" key="9">
    <source>
        <dbReference type="ARBA" id="ARBA00023170"/>
    </source>
</evidence>
<dbReference type="Pfam" id="PF02881">
    <property type="entry name" value="SRP54_N"/>
    <property type="match status" value="1"/>
</dbReference>
<evidence type="ECO:0000313" key="13">
    <source>
        <dbReference type="EMBL" id="HGQ59918.1"/>
    </source>
</evidence>
<keyword evidence="8" id="KW-0472">Membrane</keyword>
<gene>
    <name evidence="14" type="primary">ftsY</name>
    <name evidence="13" type="ORF">ENU09_04325</name>
    <name evidence="14" type="ORF">ENU20_02890</name>
</gene>
<dbReference type="InterPro" id="IPR042101">
    <property type="entry name" value="SRP54_N_sf"/>
</dbReference>
<evidence type="ECO:0000256" key="2">
    <source>
        <dbReference type="ARBA" id="ARBA00008531"/>
    </source>
</evidence>
<feature type="domain" description="SRP54-type proteins GTP-binding" evidence="11">
    <location>
        <begin position="98"/>
        <end position="293"/>
    </location>
</feature>
<evidence type="ECO:0000313" key="14">
    <source>
        <dbReference type="EMBL" id="HGQ74005.1"/>
    </source>
</evidence>
<keyword evidence="6" id="KW-0378">Hydrolase</keyword>
<dbReference type="GO" id="GO:0006614">
    <property type="term" value="P:SRP-dependent cotranslational protein targeting to membrane"/>
    <property type="evidence" value="ECO:0007669"/>
    <property type="project" value="InterPro"/>
</dbReference>
<dbReference type="AlphaFoldDB" id="A0A7C4NLQ7"/>
<dbReference type="InterPro" id="IPR027417">
    <property type="entry name" value="P-loop_NTPase"/>
</dbReference>
<dbReference type="InterPro" id="IPR003593">
    <property type="entry name" value="AAA+_ATPase"/>
</dbReference>
<dbReference type="SMART" id="SM00962">
    <property type="entry name" value="SRP54"/>
    <property type="match status" value="1"/>
</dbReference>
<keyword evidence="5" id="KW-0547">Nucleotide-binding</keyword>
<dbReference type="GO" id="GO:0005737">
    <property type="term" value="C:cytoplasm"/>
    <property type="evidence" value="ECO:0007669"/>
    <property type="project" value="UniProtKB-ARBA"/>
</dbReference>
<dbReference type="GO" id="GO:0005886">
    <property type="term" value="C:plasma membrane"/>
    <property type="evidence" value="ECO:0007669"/>
    <property type="project" value="UniProtKB-SubCell"/>
</dbReference>
<dbReference type="SMART" id="SM00382">
    <property type="entry name" value="AAA"/>
    <property type="match status" value="1"/>
</dbReference>
<evidence type="ECO:0000256" key="3">
    <source>
        <dbReference type="ARBA" id="ARBA00022475"/>
    </source>
</evidence>
<dbReference type="GO" id="GO:0003924">
    <property type="term" value="F:GTPase activity"/>
    <property type="evidence" value="ECO:0007669"/>
    <property type="project" value="TreeGrafter"/>
</dbReference>
<feature type="domain" description="AAA+ ATPase" evidence="10">
    <location>
        <begin position="97"/>
        <end position="248"/>
    </location>
</feature>
<evidence type="ECO:0000259" key="10">
    <source>
        <dbReference type="SMART" id="SM00382"/>
    </source>
</evidence>
<evidence type="ECO:0000256" key="6">
    <source>
        <dbReference type="ARBA" id="ARBA00022801"/>
    </source>
</evidence>
<dbReference type="InterPro" id="IPR004390">
    <property type="entry name" value="SR_rcpt_FtsY"/>
</dbReference>
<organism evidence="14">
    <name type="scientific">Staphylothermus marinus</name>
    <dbReference type="NCBI Taxonomy" id="2280"/>
    <lineage>
        <taxon>Archaea</taxon>
        <taxon>Thermoproteota</taxon>
        <taxon>Thermoprotei</taxon>
        <taxon>Desulfurococcales</taxon>
        <taxon>Desulfurococcaceae</taxon>
        <taxon>Staphylothermus</taxon>
    </lineage>
</organism>
<dbReference type="SUPFAM" id="SSF52540">
    <property type="entry name" value="P-loop containing nucleoside triphosphate hydrolases"/>
    <property type="match status" value="1"/>
</dbReference>
<dbReference type="Pfam" id="PF00448">
    <property type="entry name" value="SRP54"/>
    <property type="match status" value="1"/>
</dbReference>
<dbReference type="SMART" id="SM00963">
    <property type="entry name" value="SRP54_N"/>
    <property type="match status" value="1"/>
</dbReference>
<dbReference type="InterPro" id="IPR013822">
    <property type="entry name" value="Signal_recog_particl_SRP54_hlx"/>
</dbReference>
<feature type="domain" description="Signal recognition particle SRP54 helical bundle" evidence="12">
    <location>
        <begin position="1"/>
        <end position="81"/>
    </location>
</feature>
<dbReference type="NCBIfam" id="TIGR00064">
    <property type="entry name" value="ftsY"/>
    <property type="match status" value="1"/>
</dbReference>
<keyword evidence="4" id="KW-0963">Cytoplasm</keyword>
<dbReference type="Gene3D" id="1.20.120.140">
    <property type="entry name" value="Signal recognition particle SRP54, nucleotide-binding domain"/>
    <property type="match status" value="1"/>
</dbReference>
<accession>A0A7C4NLQ7</accession>
<evidence type="ECO:0000259" key="12">
    <source>
        <dbReference type="SMART" id="SM00963"/>
    </source>
</evidence>
<dbReference type="InterPro" id="IPR036225">
    <property type="entry name" value="SRP/SRP_N"/>
</dbReference>
<dbReference type="EMBL" id="DTBE01000108">
    <property type="protein sequence ID" value="HGQ59918.1"/>
    <property type="molecule type" value="Genomic_DNA"/>
</dbReference>
<evidence type="ECO:0000256" key="7">
    <source>
        <dbReference type="ARBA" id="ARBA00023134"/>
    </source>
</evidence>
<dbReference type="Gene3D" id="3.40.50.300">
    <property type="entry name" value="P-loop containing nucleotide triphosphate hydrolases"/>
    <property type="match status" value="1"/>
</dbReference>
<keyword evidence="9" id="KW-0675">Receptor</keyword>
<comment type="similarity">
    <text evidence="2">Belongs to the GTP-binding SRP family.</text>
</comment>
<evidence type="ECO:0000256" key="1">
    <source>
        <dbReference type="ARBA" id="ARBA00004413"/>
    </source>
</evidence>
<evidence type="ECO:0000256" key="8">
    <source>
        <dbReference type="ARBA" id="ARBA00023136"/>
    </source>
</evidence>
<dbReference type="FunFam" id="3.40.50.300:FF:000566">
    <property type="entry name" value="Signal recognition particle receptor subunit alpha"/>
    <property type="match status" value="1"/>
</dbReference>
<dbReference type="SUPFAM" id="SSF47364">
    <property type="entry name" value="Domain of the SRP/SRP receptor G-proteins"/>
    <property type="match status" value="1"/>
</dbReference>
<proteinExistence type="inferred from homology"/>
<evidence type="ECO:0000259" key="11">
    <source>
        <dbReference type="SMART" id="SM00962"/>
    </source>
</evidence>
<comment type="subcellular location">
    <subcellularLocation>
        <location evidence="1">Cell membrane</location>
        <topology evidence="1">Peripheral membrane protein</topology>
        <orientation evidence="1">Cytoplasmic side</orientation>
    </subcellularLocation>
</comment>
<dbReference type="PANTHER" id="PTHR43134">
    <property type="entry name" value="SIGNAL RECOGNITION PARTICLE RECEPTOR SUBUNIT ALPHA"/>
    <property type="match status" value="1"/>
</dbReference>
<keyword evidence="3" id="KW-1003">Cell membrane</keyword>
<dbReference type="GO" id="GO:0005047">
    <property type="term" value="F:signal recognition particle binding"/>
    <property type="evidence" value="ECO:0007669"/>
    <property type="project" value="TreeGrafter"/>
</dbReference>
<protein>
    <submittedName>
        <fullName evidence="14">Signal recognition particle-docking protein FtsY</fullName>
    </submittedName>
</protein>
<reference evidence="14" key="1">
    <citation type="journal article" date="2020" name="mSystems">
        <title>Genome- and Community-Level Interaction Insights into Carbon Utilization and Element Cycling Functions of Hydrothermarchaeota in Hydrothermal Sediment.</title>
        <authorList>
            <person name="Zhou Z."/>
            <person name="Liu Y."/>
            <person name="Xu W."/>
            <person name="Pan J."/>
            <person name="Luo Z.H."/>
            <person name="Li M."/>
        </authorList>
    </citation>
    <scope>NUCLEOTIDE SEQUENCE [LARGE SCALE GENOMIC DNA]</scope>
    <source>
        <strain evidence="13">SpSt-638</strain>
        <strain evidence="14">SpSt-648</strain>
    </source>
</reference>
<name>A0A7C4NLQ7_STAMA</name>